<protein>
    <submittedName>
        <fullName evidence="3">Uncharacterized protein</fullName>
    </submittedName>
</protein>
<feature type="compositionally biased region" description="Low complexity" evidence="1">
    <location>
        <begin position="618"/>
        <end position="627"/>
    </location>
</feature>
<feature type="compositionally biased region" description="Polar residues" evidence="1">
    <location>
        <begin position="9"/>
        <end position="19"/>
    </location>
</feature>
<feature type="region of interest" description="Disordered" evidence="1">
    <location>
        <begin position="1094"/>
        <end position="1128"/>
    </location>
</feature>
<accession>A0A6I8W256</accession>
<feature type="region of interest" description="Disordered" evidence="1">
    <location>
        <begin position="1384"/>
        <end position="1403"/>
    </location>
</feature>
<feature type="region of interest" description="Disordered" evidence="1">
    <location>
        <begin position="1052"/>
        <end position="1080"/>
    </location>
</feature>
<dbReference type="Proteomes" id="UP000001819">
    <property type="component" value="Chromosome X"/>
</dbReference>
<evidence type="ECO:0000313" key="3">
    <source>
        <dbReference type="RefSeq" id="XP_033237388.1"/>
    </source>
</evidence>
<feature type="compositionally biased region" description="Basic and acidic residues" evidence="1">
    <location>
        <begin position="1060"/>
        <end position="1069"/>
    </location>
</feature>
<dbReference type="KEGG" id="dpo:4812890"/>
<reference evidence="3" key="1">
    <citation type="submission" date="2025-08" db="UniProtKB">
        <authorList>
            <consortium name="RefSeq"/>
        </authorList>
    </citation>
    <scope>IDENTIFICATION</scope>
    <source>
        <strain evidence="3">MV-25-SWS-2005</strain>
        <tissue evidence="3">Whole body</tissue>
    </source>
</reference>
<feature type="region of interest" description="Disordered" evidence="1">
    <location>
        <begin position="782"/>
        <end position="803"/>
    </location>
</feature>
<organism evidence="2 3">
    <name type="scientific">Drosophila pseudoobscura pseudoobscura</name>
    <name type="common">Fruit fly</name>
    <dbReference type="NCBI Taxonomy" id="46245"/>
    <lineage>
        <taxon>Eukaryota</taxon>
        <taxon>Metazoa</taxon>
        <taxon>Ecdysozoa</taxon>
        <taxon>Arthropoda</taxon>
        <taxon>Hexapoda</taxon>
        <taxon>Insecta</taxon>
        <taxon>Pterygota</taxon>
        <taxon>Neoptera</taxon>
        <taxon>Endopterygota</taxon>
        <taxon>Diptera</taxon>
        <taxon>Brachycera</taxon>
        <taxon>Muscomorpha</taxon>
        <taxon>Ephydroidea</taxon>
        <taxon>Drosophilidae</taxon>
        <taxon>Drosophila</taxon>
        <taxon>Sophophora</taxon>
    </lineage>
</organism>
<feature type="region of interest" description="Disordered" evidence="1">
    <location>
        <begin position="713"/>
        <end position="735"/>
    </location>
</feature>
<dbReference type="InterPro" id="IPR052145">
    <property type="entry name" value="Mediator/Homeobox_domain"/>
</dbReference>
<feature type="region of interest" description="Disordered" evidence="1">
    <location>
        <begin position="1411"/>
        <end position="1462"/>
    </location>
</feature>
<feature type="compositionally biased region" description="Polar residues" evidence="1">
    <location>
        <begin position="464"/>
        <end position="476"/>
    </location>
</feature>
<evidence type="ECO:0000256" key="1">
    <source>
        <dbReference type="SAM" id="MobiDB-lite"/>
    </source>
</evidence>
<feature type="compositionally biased region" description="Basic and acidic residues" evidence="1">
    <location>
        <begin position="52"/>
        <end position="66"/>
    </location>
</feature>
<name>A0A6I8W256_DROPS</name>
<feature type="compositionally biased region" description="Basic and acidic residues" evidence="1">
    <location>
        <begin position="79"/>
        <end position="88"/>
    </location>
</feature>
<feature type="compositionally biased region" description="Basic and acidic residues" evidence="1">
    <location>
        <begin position="174"/>
        <end position="187"/>
    </location>
</feature>
<dbReference type="PANTHER" id="PTHR24330">
    <property type="entry name" value="HOMEOBOX PROTEIN BARH-LIKE"/>
    <property type="match status" value="1"/>
</dbReference>
<keyword evidence="2" id="KW-1185">Reference proteome</keyword>
<feature type="compositionally biased region" description="Polar residues" evidence="1">
    <location>
        <begin position="1452"/>
        <end position="1462"/>
    </location>
</feature>
<feature type="region of interest" description="Disordered" evidence="1">
    <location>
        <begin position="667"/>
        <end position="695"/>
    </location>
</feature>
<gene>
    <name evidence="3" type="primary">LOC4812890</name>
</gene>
<feature type="region of interest" description="Disordered" evidence="1">
    <location>
        <begin position="1"/>
        <end position="88"/>
    </location>
</feature>
<evidence type="ECO:0000313" key="2">
    <source>
        <dbReference type="Proteomes" id="UP000001819"/>
    </source>
</evidence>
<feature type="compositionally biased region" description="Low complexity" evidence="1">
    <location>
        <begin position="674"/>
        <end position="684"/>
    </location>
</feature>
<feature type="region of interest" description="Disordered" evidence="1">
    <location>
        <begin position="845"/>
        <end position="870"/>
    </location>
</feature>
<feature type="compositionally biased region" description="Low complexity" evidence="1">
    <location>
        <begin position="713"/>
        <end position="728"/>
    </location>
</feature>
<dbReference type="InParanoid" id="A0A6I8W256"/>
<feature type="region of interest" description="Disordered" evidence="1">
    <location>
        <begin position="144"/>
        <end position="243"/>
    </location>
</feature>
<feature type="region of interest" description="Disordered" evidence="1">
    <location>
        <begin position="299"/>
        <end position="373"/>
    </location>
</feature>
<dbReference type="RefSeq" id="XP_033237388.1">
    <property type="nucleotide sequence ID" value="XM_033381497.1"/>
</dbReference>
<feature type="region of interest" description="Disordered" evidence="1">
    <location>
        <begin position="460"/>
        <end position="481"/>
    </location>
</feature>
<feature type="compositionally biased region" description="Basic and acidic residues" evidence="1">
    <location>
        <begin position="853"/>
        <end position="866"/>
    </location>
</feature>
<feature type="region of interest" description="Disordered" evidence="1">
    <location>
        <begin position="618"/>
        <end position="650"/>
    </location>
</feature>
<proteinExistence type="predicted"/>
<feature type="compositionally biased region" description="Basic and acidic residues" evidence="1">
    <location>
        <begin position="221"/>
        <end position="231"/>
    </location>
</feature>
<dbReference type="PANTHER" id="PTHR24330:SF19">
    <property type="entry name" value="MEDIATOR OF RNA POLYMERASE II TRANSCRIPTION SUBUNIT 29"/>
    <property type="match status" value="1"/>
</dbReference>
<sequence length="1528" mass="172352">MVAPEPELQQVSDSRSQPMSRLDADAVQGTNEGSNRPKENKTFDGQSLENIISDKGKPQKGSDKPKPAYKSLKRRPVKTHRDNRPLVLEERHSLSIAETKKRRASVFSEERLFIPKNLARSNLQQRGSSFPVGTGRARFVAKKLKKGQVAGVQSSSKEAPPDSTHHQMIMADGNGKDTSMETKEADALRANPMATKEEPIHMPNLNAESARNVDDDDDADDGIKNKSEVTEPARGPHSMQDQGHSVIKVSTQLMSEKGVPSDQPYPCLRWHNPDNQFRDLKMGLLDDLRSKPEVQATANFIEVENNGERNKGAARAESQEERVQQTSGNLTETQQLPHPEPRQRSEMAPLHIPNDPIYPSVHHIQPPPRVEARPEPQAHYYSVPVTVNSSFGVTSNATSSEAAGEHSLLSQRLLHHSVLPNVDQFQPSSACHNSAMDLTNQSYRHQHADGETQALPSAMEHPWRQQSLDTHPGHSSQTQQQLQNLFDQPPLQHHTIPHLSAQHHQVLCQQNILESIGQLEKLKVMHQNLKLQEEKQARFFHTALTTILNERADDEHMFQYKMKQSKKAEDKLNADKEKQQRKLKADLQYLDVRIRNRQRILSWRQHQQQLLLQNPFHQQQPLQQQHQHQPEQHQPKHPQQHQPQQHQTEQQRDILYHYPQRPVVVEESHKQYHQKQQQQQQLQQHQKKQHQQEQLQQQQKQQQQQQQQKQQQHQQQQQKQQQHQQQHQQRVHKQHHTALFEPPPYIYPSSTSYRLPLNVATTAAASGSEFQAKLMPLPPLLRKPPFSSCGNAKKKTKTQDVEPRREINERRGVAYPTPSVEAHYPPAAAATVSSSTYPPYRFQYTYKPSAPERSQEQRAPGHDREYGSAGGTASTFITNYVSSYLNENMRTNKSFGKMAPQDVGYPDAVGLIDLTDEKAGKCSFVIALNSEGQLEISPKGAGARARTNEPDQRQDRMCSGICSAANKTRMEKVPVPSSNKQRISIALINHDTEAFDSLQVASDVECEKNSSSGDLTRFVKVYNGEDLRSKPSFVVLEDALVRKRIEHKTESSVINVQQETEPRTDDFPKDPSQNSGCSLLPPQTRFNTLHNLRNSQEGEGASNNTQMSEAISLSPATNSQPSEQQAMANTASHVTISFVPASASQSVNPMMYPCQPYLSMARCPSGNYCHFCPLKPPVRQATPDPGCCTCSSCCAMRSASNSFNSFSSCNSCSNNCCPLKPPPGATAAATGLHMHPSLNYCQPNLYAMPMVAQHVFAPVLQPSGQQQQQQQLQQQQQQQLQQQQQQPLQQQQLQQQQPQQQQQYPIAGCWYPYPPSALSHCMHQCFCHPMTTTGMGSNCCRMNAAYHHPCPHCGSFCNNPQMQQKPQQQQQQVESQNVACGNQRQRRYLAKRPKEPASSDTCSLSVNHEGLRRMFGPSPQQQPKSNQDEQVKPSTGRVLKAIPDKEPPRSLAGNTFGKNDSTSIVGKQSNSLYMARFGRTCMLMKPSVSTPMPRLLTRRISRYTSVMAWPTNHKSELSKETSLIHKTD</sequence>
<feature type="compositionally biased region" description="Polar residues" evidence="1">
    <location>
        <begin position="324"/>
        <end position="336"/>
    </location>
</feature>